<dbReference type="Pfam" id="PF02075">
    <property type="entry name" value="RuvC"/>
    <property type="match status" value="1"/>
</dbReference>
<evidence type="ECO:0000256" key="9">
    <source>
        <dbReference type="ARBA" id="ARBA00023125"/>
    </source>
</evidence>
<dbReference type="InterPro" id="IPR036397">
    <property type="entry name" value="RNaseH_sf"/>
</dbReference>
<name>A0A657IUK2_9MICC</name>
<evidence type="ECO:0000256" key="10">
    <source>
        <dbReference type="ARBA" id="ARBA00023172"/>
    </source>
</evidence>
<dbReference type="Gene3D" id="3.30.420.10">
    <property type="entry name" value="Ribonuclease H-like superfamily/Ribonuclease H"/>
    <property type="match status" value="1"/>
</dbReference>
<sequence>MDMDATRKASLVRVGVAGTQAADSLDARVLHIQEHALAWMRELRPDVMAIERVFAQESVNTVIGTAHASGVVIAAAASLGIPVAWHTPPRPKPR</sequence>
<evidence type="ECO:0000256" key="4">
    <source>
        <dbReference type="ARBA" id="ARBA00022723"/>
    </source>
</evidence>
<comment type="similarity">
    <text evidence="1">Belongs to the RuvC family.</text>
</comment>
<keyword evidence="11" id="KW-0234">DNA repair</keyword>
<dbReference type="PANTHER" id="PTHR30194">
    <property type="entry name" value="CROSSOVER JUNCTION ENDODEOXYRIBONUCLEASE RUVC"/>
    <property type="match status" value="1"/>
</dbReference>
<dbReference type="GO" id="GO:0016787">
    <property type="term" value="F:hydrolase activity"/>
    <property type="evidence" value="ECO:0007669"/>
    <property type="project" value="UniProtKB-KW"/>
</dbReference>
<dbReference type="GO" id="GO:0006310">
    <property type="term" value="P:DNA recombination"/>
    <property type="evidence" value="ECO:0007669"/>
    <property type="project" value="UniProtKB-KW"/>
</dbReference>
<dbReference type="EMBL" id="LWGZ01000628">
    <property type="protein sequence ID" value="OAX59491.1"/>
    <property type="molecule type" value="Genomic_DNA"/>
</dbReference>
<keyword evidence="10" id="KW-0233">DNA recombination</keyword>
<dbReference type="InterPro" id="IPR012337">
    <property type="entry name" value="RNaseH-like_sf"/>
</dbReference>
<dbReference type="PANTHER" id="PTHR30194:SF3">
    <property type="entry name" value="CROSSOVER JUNCTION ENDODEOXYRIBONUCLEASE RUVC"/>
    <property type="match status" value="1"/>
</dbReference>
<dbReference type="GO" id="GO:0006281">
    <property type="term" value="P:DNA repair"/>
    <property type="evidence" value="ECO:0007669"/>
    <property type="project" value="UniProtKB-KW"/>
</dbReference>
<keyword evidence="2" id="KW-0963">Cytoplasm</keyword>
<evidence type="ECO:0000313" key="12">
    <source>
        <dbReference type="EMBL" id="OAX59491.1"/>
    </source>
</evidence>
<protein>
    <submittedName>
        <fullName evidence="12">Uncharacterized protein</fullName>
    </submittedName>
</protein>
<keyword evidence="5" id="KW-0255">Endonuclease</keyword>
<accession>A0A657IUK2</accession>
<dbReference type="GO" id="GO:0046872">
    <property type="term" value="F:metal ion binding"/>
    <property type="evidence" value="ECO:0007669"/>
    <property type="project" value="UniProtKB-KW"/>
</dbReference>
<reference evidence="12 13" key="1">
    <citation type="submission" date="2016-04" db="EMBL/GenBank/DDBJ databases">
        <title>Identification of putative biosynthetic pathways for the production of bioactive secondary metabolites by the marine actinomycete Kocuria kristinae RUTW2-3.</title>
        <authorList>
            <person name="Waterworth S.C."/>
            <person name="Walmsley T.A."/>
            <person name="Matongo T."/>
            <person name="Davies-Coleman M.T."/>
            <person name="Dorrington R.A."/>
        </authorList>
    </citation>
    <scope>NUCLEOTIDE SEQUENCE [LARGE SCALE GENOMIC DNA]</scope>
    <source>
        <strain evidence="12 13">RUTW4-5</strain>
    </source>
</reference>
<dbReference type="AlphaFoldDB" id="A0A657IUK2"/>
<dbReference type="GO" id="GO:0003677">
    <property type="term" value="F:DNA binding"/>
    <property type="evidence" value="ECO:0007669"/>
    <property type="project" value="UniProtKB-KW"/>
</dbReference>
<evidence type="ECO:0000256" key="8">
    <source>
        <dbReference type="ARBA" id="ARBA00022842"/>
    </source>
</evidence>
<proteinExistence type="inferred from homology"/>
<keyword evidence="6" id="KW-0227">DNA damage</keyword>
<organism evidence="12 13">
    <name type="scientific">Rothia kristinae</name>
    <dbReference type="NCBI Taxonomy" id="37923"/>
    <lineage>
        <taxon>Bacteria</taxon>
        <taxon>Bacillati</taxon>
        <taxon>Actinomycetota</taxon>
        <taxon>Actinomycetes</taxon>
        <taxon>Micrococcales</taxon>
        <taxon>Micrococcaceae</taxon>
        <taxon>Rothia</taxon>
    </lineage>
</organism>
<dbReference type="GO" id="GO:0004520">
    <property type="term" value="F:DNA endonuclease activity"/>
    <property type="evidence" value="ECO:0007669"/>
    <property type="project" value="InterPro"/>
</dbReference>
<comment type="caution">
    <text evidence="12">The sequence shown here is derived from an EMBL/GenBank/DDBJ whole genome shotgun (WGS) entry which is preliminary data.</text>
</comment>
<evidence type="ECO:0000256" key="3">
    <source>
        <dbReference type="ARBA" id="ARBA00022722"/>
    </source>
</evidence>
<evidence type="ECO:0000256" key="11">
    <source>
        <dbReference type="ARBA" id="ARBA00023204"/>
    </source>
</evidence>
<dbReference type="SUPFAM" id="SSF53098">
    <property type="entry name" value="Ribonuclease H-like"/>
    <property type="match status" value="1"/>
</dbReference>
<gene>
    <name evidence="12" type="ORF">A5N15_07130</name>
</gene>
<evidence type="ECO:0000313" key="13">
    <source>
        <dbReference type="Proteomes" id="UP000092021"/>
    </source>
</evidence>
<keyword evidence="4" id="KW-0479">Metal-binding</keyword>
<evidence type="ECO:0000256" key="6">
    <source>
        <dbReference type="ARBA" id="ARBA00022763"/>
    </source>
</evidence>
<keyword evidence="3" id="KW-0540">Nuclease</keyword>
<dbReference type="PRINTS" id="PR00696">
    <property type="entry name" value="RSOLVASERUVC"/>
</dbReference>
<keyword evidence="9" id="KW-0238">DNA-binding</keyword>
<evidence type="ECO:0000256" key="7">
    <source>
        <dbReference type="ARBA" id="ARBA00022801"/>
    </source>
</evidence>
<dbReference type="Proteomes" id="UP000092021">
    <property type="component" value="Unassembled WGS sequence"/>
</dbReference>
<evidence type="ECO:0000256" key="5">
    <source>
        <dbReference type="ARBA" id="ARBA00022759"/>
    </source>
</evidence>
<dbReference type="InterPro" id="IPR002176">
    <property type="entry name" value="X-over_junc_endoDNase_RuvC"/>
</dbReference>
<keyword evidence="7" id="KW-0378">Hydrolase</keyword>
<evidence type="ECO:0000256" key="1">
    <source>
        <dbReference type="ARBA" id="ARBA00009518"/>
    </source>
</evidence>
<keyword evidence="8" id="KW-0460">Magnesium</keyword>
<evidence type="ECO:0000256" key="2">
    <source>
        <dbReference type="ARBA" id="ARBA00022490"/>
    </source>
</evidence>